<feature type="transmembrane region" description="Helical" evidence="1">
    <location>
        <begin position="259"/>
        <end position="282"/>
    </location>
</feature>
<proteinExistence type="predicted"/>
<organism evidence="2 3">
    <name type="scientific">Anaerobacillus arseniciselenatis</name>
    <dbReference type="NCBI Taxonomy" id="85682"/>
    <lineage>
        <taxon>Bacteria</taxon>
        <taxon>Bacillati</taxon>
        <taxon>Bacillota</taxon>
        <taxon>Bacilli</taxon>
        <taxon>Bacillales</taxon>
        <taxon>Bacillaceae</taxon>
        <taxon>Anaerobacillus</taxon>
    </lineage>
</organism>
<evidence type="ECO:0000256" key="1">
    <source>
        <dbReference type="SAM" id="Phobius"/>
    </source>
</evidence>
<name>A0A1S2LKD6_9BACI</name>
<keyword evidence="1" id="KW-0472">Membrane</keyword>
<feature type="transmembrane region" description="Helical" evidence="1">
    <location>
        <begin position="18"/>
        <end position="35"/>
    </location>
</feature>
<feature type="transmembrane region" description="Helical" evidence="1">
    <location>
        <begin position="334"/>
        <end position="364"/>
    </location>
</feature>
<keyword evidence="1" id="KW-1133">Transmembrane helix</keyword>
<evidence type="ECO:0000313" key="3">
    <source>
        <dbReference type="Proteomes" id="UP000180098"/>
    </source>
</evidence>
<reference evidence="2 3" key="1">
    <citation type="submission" date="2016-10" db="EMBL/GenBank/DDBJ databases">
        <title>Draft genome sequences of four alkaliphilic bacteria belonging to the Anaerobacillus genus.</title>
        <authorList>
            <person name="Bassil N.M."/>
            <person name="Lloyd J.R."/>
        </authorList>
    </citation>
    <scope>NUCLEOTIDE SEQUENCE [LARGE SCALE GENOMIC DNA]</scope>
    <source>
        <strain evidence="2 3">DSM 15340</strain>
    </source>
</reference>
<feature type="transmembrane region" description="Helical" evidence="1">
    <location>
        <begin position="155"/>
        <end position="179"/>
    </location>
</feature>
<dbReference type="AlphaFoldDB" id="A0A1S2LKD6"/>
<feature type="transmembrane region" description="Helical" evidence="1">
    <location>
        <begin position="376"/>
        <end position="406"/>
    </location>
</feature>
<dbReference type="Proteomes" id="UP000180098">
    <property type="component" value="Unassembled WGS sequence"/>
</dbReference>
<feature type="transmembrane region" description="Helical" evidence="1">
    <location>
        <begin position="418"/>
        <end position="440"/>
    </location>
</feature>
<feature type="transmembrane region" description="Helical" evidence="1">
    <location>
        <begin position="302"/>
        <end position="327"/>
    </location>
</feature>
<accession>A0A1S2LKD6</accession>
<evidence type="ECO:0000313" key="2">
    <source>
        <dbReference type="EMBL" id="OIJ12998.1"/>
    </source>
</evidence>
<feature type="transmembrane region" description="Helical" evidence="1">
    <location>
        <begin position="186"/>
        <end position="205"/>
    </location>
</feature>
<evidence type="ECO:0008006" key="4">
    <source>
        <dbReference type="Google" id="ProtNLM"/>
    </source>
</evidence>
<keyword evidence="1" id="KW-0812">Transmembrane</keyword>
<feature type="transmembrane region" description="Helical" evidence="1">
    <location>
        <begin position="74"/>
        <end position="96"/>
    </location>
</feature>
<sequence>MTILFLIENFFHNETLQFTYSVFGAILLVSALLFISNVNRVIVVTLLLIGSVCFYIEGAAVTTAITGFGANTNILSLFLLIPLIGTFMSTAGYLLVLKEKVQEKERKGRQHPYRLSYFLTATIGIILNYGSIAIVKQIAEESFSSFKDKKLTLNIMRAFGFCMLWSPYFVNVGLILVLFDLSWFDIGFYGFILAVISVIISWLMFRKISFADDTTVEKTDSATSQQSRQSLVPFIVFCVVLISLSFILDYLLDVNMLTVVSLLALIFPFVWGILTKIVKSYIHDVVTLVENSFLRLKNELAIFISAGYFGVALAQTEFGATISAVLFDVSFGSIYLLSFLIVFLAIVLAQIGIHPIIIVIGIGSSLSPENFDVSPVYMALVLLIAWASSTQMSPFSGQVLLASNLIKQSPTELVKQNYQFALILAVVLTTVIYGFLLVGWI</sequence>
<comment type="caution">
    <text evidence="2">The sequence shown here is derived from an EMBL/GenBank/DDBJ whole genome shotgun (WGS) entry which is preliminary data.</text>
</comment>
<feature type="transmembrane region" description="Helical" evidence="1">
    <location>
        <begin position="42"/>
        <end position="68"/>
    </location>
</feature>
<dbReference type="EMBL" id="MLQQ01000018">
    <property type="protein sequence ID" value="OIJ12998.1"/>
    <property type="molecule type" value="Genomic_DNA"/>
</dbReference>
<keyword evidence="3" id="KW-1185">Reference proteome</keyword>
<feature type="transmembrane region" description="Helical" evidence="1">
    <location>
        <begin position="231"/>
        <end position="252"/>
    </location>
</feature>
<gene>
    <name evidence="2" type="ORF">BKP35_10355</name>
</gene>
<protein>
    <recommendedName>
        <fullName evidence="4">C4-dicarboxylate ABC transporter</fullName>
    </recommendedName>
</protein>